<protein>
    <submittedName>
        <fullName evidence="1">Putative secreted protein</fullName>
    </submittedName>
</protein>
<proteinExistence type="evidence at transcript level"/>
<name>V5HC26_IXORI</name>
<organism evidence="1">
    <name type="scientific">Ixodes ricinus</name>
    <name type="common">Common tick</name>
    <name type="synonym">Acarus ricinus</name>
    <dbReference type="NCBI Taxonomy" id="34613"/>
    <lineage>
        <taxon>Eukaryota</taxon>
        <taxon>Metazoa</taxon>
        <taxon>Ecdysozoa</taxon>
        <taxon>Arthropoda</taxon>
        <taxon>Chelicerata</taxon>
        <taxon>Arachnida</taxon>
        <taxon>Acari</taxon>
        <taxon>Parasitiformes</taxon>
        <taxon>Ixodida</taxon>
        <taxon>Ixodoidea</taxon>
        <taxon>Ixodidae</taxon>
        <taxon>Ixodinae</taxon>
        <taxon>Ixodes</taxon>
    </lineage>
</organism>
<reference evidence="1" key="1">
    <citation type="journal article" date="2015" name="Sci. Rep.">
        <title>Tissue- and time-dependent transcription in Ixodes ricinus salivary glands and midguts when blood feeding on the vertebrate host.</title>
        <authorList>
            <person name="Kotsyfakis M."/>
            <person name="Schwarz A."/>
            <person name="Erhart J."/>
            <person name="Ribeiro J.M."/>
        </authorList>
    </citation>
    <scope>NUCLEOTIDE SEQUENCE</scope>
    <source>
        <tissue evidence="1">Salivary gland and midgut</tissue>
    </source>
</reference>
<accession>V5HC26</accession>
<sequence length="83" mass="9518">MKAKLICPRYVRFGTPRIVWLLLGAQCPKNTRAGSRYCGRITKFKVSTVVTNSRKIAVTRSSWSYKNVTANFEYIGNYTGHER</sequence>
<evidence type="ECO:0000313" key="1">
    <source>
        <dbReference type="EMBL" id="JAB72537.1"/>
    </source>
</evidence>
<dbReference type="AlphaFoldDB" id="V5HC26"/>
<dbReference type="EMBL" id="GANP01011931">
    <property type="protein sequence ID" value="JAB72537.1"/>
    <property type="molecule type" value="mRNA"/>
</dbReference>